<dbReference type="Pfam" id="PF00628">
    <property type="entry name" value="PHD"/>
    <property type="match status" value="1"/>
</dbReference>
<dbReference type="Proteomes" id="UP001150569">
    <property type="component" value="Unassembled WGS sequence"/>
</dbReference>
<feature type="domain" description="PHD-type" evidence="6">
    <location>
        <begin position="284"/>
        <end position="338"/>
    </location>
</feature>
<dbReference type="AlphaFoldDB" id="A0A9W8A300"/>
<dbReference type="PROSITE" id="PS50016">
    <property type="entry name" value="ZF_PHD_2"/>
    <property type="match status" value="1"/>
</dbReference>
<evidence type="ECO:0000256" key="1">
    <source>
        <dbReference type="ARBA" id="ARBA00022723"/>
    </source>
</evidence>
<comment type="caution">
    <text evidence="7">The sequence shown here is derived from an EMBL/GenBank/DDBJ whole genome shotgun (WGS) entry which is preliminary data.</text>
</comment>
<dbReference type="InterPro" id="IPR011011">
    <property type="entry name" value="Znf_FYVE_PHD"/>
</dbReference>
<evidence type="ECO:0000259" key="6">
    <source>
        <dbReference type="PROSITE" id="PS50016"/>
    </source>
</evidence>
<feature type="compositionally biased region" description="Low complexity" evidence="5">
    <location>
        <begin position="346"/>
        <end position="358"/>
    </location>
</feature>
<dbReference type="SUPFAM" id="SSF57903">
    <property type="entry name" value="FYVE/PHD zinc finger"/>
    <property type="match status" value="1"/>
</dbReference>
<dbReference type="InterPro" id="IPR001965">
    <property type="entry name" value="Znf_PHD"/>
</dbReference>
<dbReference type="EMBL" id="JANBPT010000501">
    <property type="protein sequence ID" value="KAJ1918518.1"/>
    <property type="molecule type" value="Genomic_DNA"/>
</dbReference>
<evidence type="ECO:0000313" key="8">
    <source>
        <dbReference type="Proteomes" id="UP001150569"/>
    </source>
</evidence>
<evidence type="ECO:0000313" key="7">
    <source>
        <dbReference type="EMBL" id="KAJ1918518.1"/>
    </source>
</evidence>
<evidence type="ECO:0000256" key="4">
    <source>
        <dbReference type="PROSITE-ProRule" id="PRU00146"/>
    </source>
</evidence>
<evidence type="ECO:0000256" key="5">
    <source>
        <dbReference type="SAM" id="MobiDB-lite"/>
    </source>
</evidence>
<feature type="region of interest" description="Disordered" evidence="5">
    <location>
        <begin position="346"/>
        <end position="373"/>
    </location>
</feature>
<dbReference type="InterPro" id="IPR013083">
    <property type="entry name" value="Znf_RING/FYVE/PHD"/>
</dbReference>
<evidence type="ECO:0000256" key="2">
    <source>
        <dbReference type="ARBA" id="ARBA00022771"/>
    </source>
</evidence>
<keyword evidence="1" id="KW-0479">Metal-binding</keyword>
<proteinExistence type="predicted"/>
<accession>A0A9W8A300</accession>
<reference evidence="7" key="1">
    <citation type="submission" date="2022-07" db="EMBL/GenBank/DDBJ databases">
        <title>Phylogenomic reconstructions and comparative analyses of Kickxellomycotina fungi.</title>
        <authorList>
            <person name="Reynolds N.K."/>
            <person name="Stajich J.E."/>
            <person name="Barry K."/>
            <person name="Grigoriev I.V."/>
            <person name="Crous P."/>
            <person name="Smith M.E."/>
        </authorList>
    </citation>
    <scope>NUCLEOTIDE SEQUENCE</scope>
    <source>
        <strain evidence="7">RSA 861</strain>
    </source>
</reference>
<evidence type="ECO:0000256" key="3">
    <source>
        <dbReference type="ARBA" id="ARBA00022833"/>
    </source>
</evidence>
<dbReference type="PROSITE" id="PS01359">
    <property type="entry name" value="ZF_PHD_1"/>
    <property type="match status" value="1"/>
</dbReference>
<name>A0A9W8A300_9FUNG</name>
<keyword evidence="8" id="KW-1185">Reference proteome</keyword>
<dbReference type="InterPro" id="IPR019786">
    <property type="entry name" value="Zinc_finger_PHD-type_CS"/>
</dbReference>
<dbReference type="InterPro" id="IPR019787">
    <property type="entry name" value="Znf_PHD-finger"/>
</dbReference>
<gene>
    <name evidence="7" type="ORF">IWQ60_007476</name>
</gene>
<organism evidence="7 8">
    <name type="scientific">Tieghemiomyces parasiticus</name>
    <dbReference type="NCBI Taxonomy" id="78921"/>
    <lineage>
        <taxon>Eukaryota</taxon>
        <taxon>Fungi</taxon>
        <taxon>Fungi incertae sedis</taxon>
        <taxon>Zoopagomycota</taxon>
        <taxon>Kickxellomycotina</taxon>
        <taxon>Dimargaritomycetes</taxon>
        <taxon>Dimargaritales</taxon>
        <taxon>Dimargaritaceae</taxon>
        <taxon>Tieghemiomyces</taxon>
    </lineage>
</organism>
<dbReference type="SMART" id="SM00249">
    <property type="entry name" value="PHD"/>
    <property type="match status" value="1"/>
</dbReference>
<dbReference type="GO" id="GO:0008270">
    <property type="term" value="F:zinc ion binding"/>
    <property type="evidence" value="ECO:0007669"/>
    <property type="project" value="UniProtKB-KW"/>
</dbReference>
<sequence length="373" mass="41241">MTVDGSLQVVWTALASSLVLQNSTVLEGITHPAFRYLRPSHPTIVEPDWASGESLVDLLARVSTRFRAAATDVDCMVRYLPWVLDTVLAEAGVPLATLERWSTLPPTWPSAHGQEAAQSIEPTNVTGYLDDNPEAAATQARRIIHYDPCSAEAPLSAYTTYEFTCLQVGTYPAPGSKPTVCYALQSVVVENLSPMAGDRPHFTLYDRDLVDRSVWKEWRGRHLTKLTALPTSLADESARIRWLIYHRDSDVPSSPATGGPDLDQGYLDDADDPYVIDEDYMIDFTACKVCLSGDEQTNNEIVLCDRCDEGVHQQCQLPRITTRHLSYDPWYCANCWKDSGAQLNRGSSASSHTATGTHLPGHLKRKLDEGPGY</sequence>
<protein>
    <recommendedName>
        <fullName evidence="6">PHD-type domain-containing protein</fullName>
    </recommendedName>
</protein>
<keyword evidence="2 4" id="KW-0863">Zinc-finger</keyword>
<dbReference type="Gene3D" id="3.30.40.10">
    <property type="entry name" value="Zinc/RING finger domain, C3HC4 (zinc finger)"/>
    <property type="match status" value="1"/>
</dbReference>
<dbReference type="OrthoDB" id="5863171at2759"/>
<keyword evidence="3" id="KW-0862">Zinc</keyword>